<keyword evidence="2" id="KW-1185">Reference proteome</keyword>
<protein>
    <submittedName>
        <fullName evidence="1">Uncharacterized protein</fullName>
    </submittedName>
</protein>
<dbReference type="Proteomes" id="UP001168972">
    <property type="component" value="Unassembled WGS sequence"/>
</dbReference>
<reference evidence="1" key="2">
    <citation type="submission" date="2023-03" db="EMBL/GenBank/DDBJ databases">
        <authorList>
            <person name="Inwood S.N."/>
            <person name="Skelly J.G."/>
            <person name="Guhlin J."/>
            <person name="Harrop T.W.R."/>
            <person name="Goldson S.G."/>
            <person name="Dearden P.K."/>
        </authorList>
    </citation>
    <scope>NUCLEOTIDE SEQUENCE</scope>
    <source>
        <strain evidence="1">Lincoln</strain>
        <tissue evidence="1">Whole body</tissue>
    </source>
</reference>
<reference evidence="1" key="1">
    <citation type="journal article" date="2023" name="bioRxiv">
        <title>Scaffold-level genome assemblies of two parasitoid biocontrol wasps reveal the parthenogenesis mechanism and an associated novel virus.</title>
        <authorList>
            <person name="Inwood S."/>
            <person name="Skelly J."/>
            <person name="Guhlin J."/>
            <person name="Harrop T."/>
            <person name="Goldson S."/>
            <person name="Dearden P."/>
        </authorList>
    </citation>
    <scope>NUCLEOTIDE SEQUENCE</scope>
    <source>
        <strain evidence="1">Lincoln</strain>
        <tissue evidence="1">Whole body</tissue>
    </source>
</reference>
<evidence type="ECO:0000313" key="1">
    <source>
        <dbReference type="EMBL" id="KAK0157144.1"/>
    </source>
</evidence>
<evidence type="ECO:0000313" key="2">
    <source>
        <dbReference type="Proteomes" id="UP001168972"/>
    </source>
</evidence>
<accession>A0AA39C3X4</accession>
<sequence length="121" mass="13608">MSSAFILDYMHLACVGVMKKILELPMYGPRNVRLSAINKLDIPQATASSVMIHGKVWRSMRCIYEFSKKSSVVDAWEIDMTVPLGDATVSVLNIMRKMIMMKVLNKKSGSNEVFVLSLLHT</sequence>
<name>A0AA39C3X4_MICHY</name>
<gene>
    <name evidence="1" type="ORF">PV327_011360</name>
</gene>
<dbReference type="AlphaFoldDB" id="A0AA39C3X4"/>
<dbReference type="EMBL" id="JAQQBR010002268">
    <property type="protein sequence ID" value="KAK0157144.1"/>
    <property type="molecule type" value="Genomic_DNA"/>
</dbReference>
<comment type="caution">
    <text evidence="1">The sequence shown here is derived from an EMBL/GenBank/DDBJ whole genome shotgun (WGS) entry which is preliminary data.</text>
</comment>
<organism evidence="1 2">
    <name type="scientific">Microctonus hyperodae</name>
    <name type="common">Parasitoid wasp</name>
    <dbReference type="NCBI Taxonomy" id="165561"/>
    <lineage>
        <taxon>Eukaryota</taxon>
        <taxon>Metazoa</taxon>
        <taxon>Ecdysozoa</taxon>
        <taxon>Arthropoda</taxon>
        <taxon>Hexapoda</taxon>
        <taxon>Insecta</taxon>
        <taxon>Pterygota</taxon>
        <taxon>Neoptera</taxon>
        <taxon>Endopterygota</taxon>
        <taxon>Hymenoptera</taxon>
        <taxon>Apocrita</taxon>
        <taxon>Ichneumonoidea</taxon>
        <taxon>Braconidae</taxon>
        <taxon>Euphorinae</taxon>
        <taxon>Microctonus</taxon>
    </lineage>
</organism>
<proteinExistence type="predicted"/>